<dbReference type="Proteomes" id="UP000198373">
    <property type="component" value="Unassembled WGS sequence"/>
</dbReference>
<evidence type="ECO:0000256" key="1">
    <source>
        <dbReference type="SAM" id="MobiDB-lite"/>
    </source>
</evidence>
<gene>
    <name evidence="2" type="ORF">SAMN06893096_11069</name>
</gene>
<feature type="compositionally biased region" description="Basic and acidic residues" evidence="1">
    <location>
        <begin position="27"/>
        <end position="51"/>
    </location>
</feature>
<evidence type="ECO:0000313" key="3">
    <source>
        <dbReference type="Proteomes" id="UP000198373"/>
    </source>
</evidence>
<proteinExistence type="predicted"/>
<dbReference type="EMBL" id="FZOO01000010">
    <property type="protein sequence ID" value="SNS90360.1"/>
    <property type="molecule type" value="Genomic_DNA"/>
</dbReference>
<organism evidence="2 3">
    <name type="scientific">Geodermatophilus pulveris</name>
    <dbReference type="NCBI Taxonomy" id="1564159"/>
    <lineage>
        <taxon>Bacteria</taxon>
        <taxon>Bacillati</taxon>
        <taxon>Actinomycetota</taxon>
        <taxon>Actinomycetes</taxon>
        <taxon>Geodermatophilales</taxon>
        <taxon>Geodermatophilaceae</taxon>
        <taxon>Geodermatophilus</taxon>
    </lineage>
</organism>
<reference evidence="3" key="1">
    <citation type="submission" date="2017-06" db="EMBL/GenBank/DDBJ databases">
        <authorList>
            <person name="Varghese N."/>
            <person name="Submissions S."/>
        </authorList>
    </citation>
    <scope>NUCLEOTIDE SEQUENCE [LARGE SCALE GENOMIC DNA]</scope>
    <source>
        <strain evidence="3">DSM 46839</strain>
    </source>
</reference>
<dbReference type="AlphaFoldDB" id="A0A239I9P2"/>
<accession>A0A239I9P2</accession>
<name>A0A239I9P2_9ACTN</name>
<evidence type="ECO:0000313" key="2">
    <source>
        <dbReference type="EMBL" id="SNS90360.1"/>
    </source>
</evidence>
<protein>
    <submittedName>
        <fullName evidence="2">Uncharacterized protein</fullName>
    </submittedName>
</protein>
<sequence length="51" mass="5186">MTARPGAEVLGDDGRPVEALTTGLAGRSDDVGDRPTTRRCAGREPCTEGGG</sequence>
<feature type="region of interest" description="Disordered" evidence="1">
    <location>
        <begin position="1"/>
        <end position="51"/>
    </location>
</feature>
<keyword evidence="3" id="KW-1185">Reference proteome</keyword>